<dbReference type="PANTHER" id="PTHR22640:SF2">
    <property type="entry name" value="STRUCTURAL MAINTENANCE OF CHROMOSOMES FLEXIBLE HINGE DOMAIN-CONTAINING PROTEIN 1"/>
    <property type="match status" value="1"/>
</dbReference>
<reference evidence="4 5" key="1">
    <citation type="journal article" date="2013" name="BMC Genomics">
        <title>Reconstruction of the lipid metabolism for the microalga Monoraphidium neglectum from its genome sequence reveals characteristics suitable for biofuel production.</title>
        <authorList>
            <person name="Bogen C."/>
            <person name="Al-Dilaimi A."/>
            <person name="Albersmeier A."/>
            <person name="Wichmann J."/>
            <person name="Grundmann M."/>
            <person name="Rupp O."/>
            <person name="Lauersen K.J."/>
            <person name="Blifernez-Klassen O."/>
            <person name="Kalinowski J."/>
            <person name="Goesmann A."/>
            <person name="Mussgnug J.H."/>
            <person name="Kruse O."/>
        </authorList>
    </citation>
    <scope>NUCLEOTIDE SEQUENCE [LARGE SCALE GENOMIC DNA]</scope>
    <source>
        <strain evidence="4 5">SAG 48.87</strain>
    </source>
</reference>
<proteinExistence type="predicted"/>
<feature type="chain" id="PRO_5002255930" evidence="3">
    <location>
        <begin position="22"/>
        <end position="921"/>
    </location>
</feature>
<dbReference type="InterPro" id="IPR038892">
    <property type="entry name" value="SMCHD1"/>
</dbReference>
<keyword evidence="1" id="KW-0175">Coiled coil</keyword>
<dbReference type="Proteomes" id="UP000054498">
    <property type="component" value="Unassembled WGS sequence"/>
</dbReference>
<dbReference type="EMBL" id="KK102843">
    <property type="protein sequence ID" value="KIY96792.1"/>
    <property type="molecule type" value="Genomic_DNA"/>
</dbReference>
<dbReference type="GO" id="GO:0006302">
    <property type="term" value="P:double-strand break repair"/>
    <property type="evidence" value="ECO:0007669"/>
    <property type="project" value="InterPro"/>
</dbReference>
<feature type="region of interest" description="Disordered" evidence="2">
    <location>
        <begin position="19"/>
        <end position="52"/>
    </location>
</feature>
<feature type="compositionally biased region" description="Pro residues" evidence="2">
    <location>
        <begin position="867"/>
        <end position="876"/>
    </location>
</feature>
<feature type="compositionally biased region" description="Gly residues" evidence="2">
    <location>
        <begin position="885"/>
        <end position="897"/>
    </location>
</feature>
<feature type="region of interest" description="Disordered" evidence="2">
    <location>
        <begin position="392"/>
        <end position="423"/>
    </location>
</feature>
<feature type="signal peptide" evidence="3">
    <location>
        <begin position="1"/>
        <end position="21"/>
    </location>
</feature>
<keyword evidence="3" id="KW-0732">Signal</keyword>
<feature type="region of interest" description="Disordered" evidence="2">
    <location>
        <begin position="131"/>
        <end position="162"/>
    </location>
</feature>
<feature type="compositionally biased region" description="Low complexity" evidence="2">
    <location>
        <begin position="400"/>
        <end position="410"/>
    </location>
</feature>
<feature type="compositionally biased region" description="Basic and acidic residues" evidence="2">
    <location>
        <begin position="800"/>
        <end position="821"/>
    </location>
</feature>
<dbReference type="RefSeq" id="XP_013895812.1">
    <property type="nucleotide sequence ID" value="XM_014040358.1"/>
</dbReference>
<sequence length="921" mass="95875">MPGQPASWIAAAAAVLRSAAASAGGAGEGAAQGEGEEPVISLDDVPPDAGRAGVALPALRVGVTARDGRPLRRLPPTRLEVRLLRWQEAEEERQQQQQQQQQQRHERQAEGSRWVPVEEYRKTLAPIRSFGSRASGAAVPGGGDEAGPSSGGGGGGGGGADAARRGVVPAFEAAEGALRVPPRPGRYKWVLHYPAEGLAVPDVEMGPVRVAAGGPRRLRVAGVEAGVEPQLEFVARPELRNRSFPGAAVFLADAFGNPARFGCLPPQLLLRGGAAGGRAGGGAEGEGGGAGAGAAERPAKRARNGVATASPAIGGGADVAFTDGRGWELIVHLRHQAPPPAPGDAAPPRQSADWEILRAPLDAAGRGAVPQLPLARLPLAESGVYVIVGRAQRHHHHHQQQQQQQQQQQRGGDGDGGGGGGRSGAEVVVVEAVLAQFQIASADAASLLSQLSQARSALRRLRDGAVTRRRDAGGLQAEAARAEGAAAAAEAEVAELERSWNALQAQCAVLLQSVENAVQQRVQLGPQQPSPLLLVPRNAPHTLLPAALAAAHLAGGVLGRVICLGSVERSDVNRTICSILGGSVYRIACVGEAGTALARRHWPDVGRWDLANPDMATSFTCAPAAPAAHLQRPLAPPPDLVTLCDQVLDLHNYQPGVGFVGLAANLIHLTQEQLAVTVDVAAAAHPGRPHTLQRPANGQPLARLGLRQTLWHYLLRNCMLFETSQHMTAFRQALRARGRGVPPWLKLYSLDGDSYNKMIGLEEAQGRAYQGPLFSGVPAAANAAAPLDLRLKYLQELSDRAHQQHGAADHKRQEAAQRRAEAAAARAAAQEAAARLDAAQRELAEEEGGLAQAEGRLVRELVQLGEQPPPQPPPPGEGGVDGHDAGGGGGGGRGGGSTPPAITRSVQAAGRARSADPRRRR</sequence>
<feature type="region of interest" description="Disordered" evidence="2">
    <location>
        <begin position="865"/>
        <end position="921"/>
    </location>
</feature>
<feature type="coiled-coil region" evidence="1">
    <location>
        <begin position="472"/>
        <end position="506"/>
    </location>
</feature>
<accession>A0A0D2JAM9</accession>
<keyword evidence="5" id="KW-1185">Reference proteome</keyword>
<feature type="compositionally biased region" description="Basic and acidic residues" evidence="2">
    <location>
        <begin position="103"/>
        <end position="114"/>
    </location>
</feature>
<dbReference type="AlphaFoldDB" id="A0A0D2JAM9"/>
<feature type="compositionally biased region" description="Gly residues" evidence="2">
    <location>
        <begin position="414"/>
        <end position="423"/>
    </location>
</feature>
<feature type="compositionally biased region" description="Gly residues" evidence="2">
    <location>
        <begin position="139"/>
        <end position="160"/>
    </location>
</feature>
<dbReference type="KEGG" id="mng:MNEG_11171"/>
<dbReference type="OrthoDB" id="537322at2759"/>
<feature type="region of interest" description="Disordered" evidence="2">
    <location>
        <begin position="800"/>
        <end position="828"/>
    </location>
</feature>
<feature type="region of interest" description="Disordered" evidence="2">
    <location>
        <begin position="275"/>
        <end position="306"/>
    </location>
</feature>
<dbReference type="STRING" id="145388.A0A0D2JAM9"/>
<organism evidence="4 5">
    <name type="scientific">Monoraphidium neglectum</name>
    <dbReference type="NCBI Taxonomy" id="145388"/>
    <lineage>
        <taxon>Eukaryota</taxon>
        <taxon>Viridiplantae</taxon>
        <taxon>Chlorophyta</taxon>
        <taxon>core chlorophytes</taxon>
        <taxon>Chlorophyceae</taxon>
        <taxon>CS clade</taxon>
        <taxon>Sphaeropleales</taxon>
        <taxon>Selenastraceae</taxon>
        <taxon>Monoraphidium</taxon>
    </lineage>
</organism>
<dbReference type="GeneID" id="25728407"/>
<evidence type="ECO:0000256" key="1">
    <source>
        <dbReference type="SAM" id="Coils"/>
    </source>
</evidence>
<evidence type="ECO:0000256" key="2">
    <source>
        <dbReference type="SAM" id="MobiDB-lite"/>
    </source>
</evidence>
<evidence type="ECO:0000256" key="3">
    <source>
        <dbReference type="SAM" id="SignalP"/>
    </source>
</evidence>
<name>A0A0D2JAM9_9CHLO</name>
<evidence type="ECO:0000313" key="5">
    <source>
        <dbReference type="Proteomes" id="UP000054498"/>
    </source>
</evidence>
<evidence type="ECO:0000313" key="4">
    <source>
        <dbReference type="EMBL" id="KIY96792.1"/>
    </source>
</evidence>
<feature type="compositionally biased region" description="Gly residues" evidence="2">
    <location>
        <begin position="275"/>
        <end position="292"/>
    </location>
</feature>
<protein>
    <submittedName>
        <fullName evidence="4">Uncharacterized protein</fullName>
    </submittedName>
</protein>
<dbReference type="PANTHER" id="PTHR22640">
    <property type="entry name" value="STRUCTURAL MAINTENANCE OF CHROMOSOMES FLEXIBLE HINGE DOMAIN-CONTAINING PROTEIN 1"/>
    <property type="match status" value="1"/>
</dbReference>
<feature type="region of interest" description="Disordered" evidence="2">
    <location>
        <begin position="94"/>
        <end position="114"/>
    </location>
</feature>
<gene>
    <name evidence="4" type="ORF">MNEG_11171</name>
</gene>